<dbReference type="GO" id="GO:0003951">
    <property type="term" value="F:NAD+ kinase activity"/>
    <property type="evidence" value="ECO:0007669"/>
    <property type="project" value="UniProtKB-EC"/>
</dbReference>
<dbReference type="InterPro" id="IPR002504">
    <property type="entry name" value="NADK"/>
</dbReference>
<protein>
    <submittedName>
        <fullName evidence="1">NAD kinase</fullName>
        <ecNumber evidence="1">2.7.1.23</ecNumber>
    </submittedName>
</protein>
<keyword evidence="1" id="KW-0808">Transferase</keyword>
<organism evidence="1 2">
    <name type="scientific">Klebsiella pneumoniae</name>
    <dbReference type="NCBI Taxonomy" id="573"/>
    <lineage>
        <taxon>Bacteria</taxon>
        <taxon>Pseudomonadati</taxon>
        <taxon>Pseudomonadota</taxon>
        <taxon>Gammaproteobacteria</taxon>
        <taxon>Enterobacterales</taxon>
        <taxon>Enterobacteriaceae</taxon>
        <taxon>Klebsiella/Raoultella group</taxon>
        <taxon>Klebsiella</taxon>
        <taxon>Klebsiella pneumoniae complex</taxon>
    </lineage>
</organism>
<dbReference type="EC" id="2.7.1.23" evidence="1"/>
<dbReference type="InterPro" id="IPR016064">
    <property type="entry name" value="NAD/diacylglycerol_kinase_sf"/>
</dbReference>
<dbReference type="GO" id="GO:0051287">
    <property type="term" value="F:NAD binding"/>
    <property type="evidence" value="ECO:0007669"/>
    <property type="project" value="UniProtKB-ARBA"/>
</dbReference>
<keyword evidence="1" id="KW-0418">Kinase</keyword>
<dbReference type="SUPFAM" id="SSF111331">
    <property type="entry name" value="NAD kinase/diacylglycerol kinase-like"/>
    <property type="match status" value="1"/>
</dbReference>
<dbReference type="EMBL" id="UASN01000016">
    <property type="protein sequence ID" value="SPX54515.1"/>
    <property type="molecule type" value="Genomic_DNA"/>
</dbReference>
<sequence>MLWRWLCSKGYEVLVEQQIAHELQLSNVKTGTLAEIGQQADLAVVVGGDGNMLGAARTLARYDINVIGINRGNLGFSH</sequence>
<gene>
    <name evidence="1" type="primary">ppnK_3</name>
    <name evidence="1" type="ORF">NCTC9601_01655</name>
</gene>
<dbReference type="AlphaFoldDB" id="A0A2X1QDQ2"/>
<evidence type="ECO:0000313" key="2">
    <source>
        <dbReference type="Proteomes" id="UP000251123"/>
    </source>
</evidence>
<dbReference type="Proteomes" id="UP000251123">
    <property type="component" value="Unassembled WGS sequence"/>
</dbReference>
<dbReference type="InterPro" id="IPR017438">
    <property type="entry name" value="ATP-NAD_kinase_N"/>
</dbReference>
<accession>A0A2X1QDQ2</accession>
<dbReference type="GO" id="GO:0006741">
    <property type="term" value="P:NADP+ biosynthetic process"/>
    <property type="evidence" value="ECO:0007669"/>
    <property type="project" value="InterPro"/>
</dbReference>
<evidence type="ECO:0000313" key="1">
    <source>
        <dbReference type="EMBL" id="SPX54515.1"/>
    </source>
</evidence>
<name>A0A2X1QDQ2_KLEPN</name>
<dbReference type="Gene3D" id="3.40.50.10330">
    <property type="entry name" value="Probable inorganic polyphosphate/atp-NAD kinase, domain 1"/>
    <property type="match status" value="1"/>
</dbReference>
<dbReference type="GO" id="GO:0005524">
    <property type="term" value="F:ATP binding"/>
    <property type="evidence" value="ECO:0007669"/>
    <property type="project" value="UniProtKB-ARBA"/>
</dbReference>
<reference evidence="1 2" key="1">
    <citation type="submission" date="2018-06" db="EMBL/GenBank/DDBJ databases">
        <authorList>
            <consortium name="Pathogen Informatics"/>
            <person name="Doyle S."/>
        </authorList>
    </citation>
    <scope>NUCLEOTIDE SEQUENCE [LARGE SCALE GENOMIC DNA]</scope>
    <source>
        <strain evidence="1 2">NCTC9601</strain>
    </source>
</reference>
<proteinExistence type="predicted"/>
<dbReference type="Pfam" id="PF01513">
    <property type="entry name" value="NAD_kinase"/>
    <property type="match status" value="1"/>
</dbReference>